<dbReference type="InterPro" id="IPR009267">
    <property type="entry name" value="NTP_transf_6"/>
</dbReference>
<dbReference type="RefSeq" id="WP_253163572.1">
    <property type="nucleotide sequence ID" value="NZ_JAMYBS010000016.1"/>
</dbReference>
<evidence type="ECO:0000313" key="1">
    <source>
        <dbReference type="EMBL" id="MCO7545866.1"/>
    </source>
</evidence>
<dbReference type="EMBL" id="JAMYBS010000016">
    <property type="protein sequence ID" value="MCO7545866.1"/>
    <property type="molecule type" value="Genomic_DNA"/>
</dbReference>
<evidence type="ECO:0000313" key="2">
    <source>
        <dbReference type="Proteomes" id="UP001165292"/>
    </source>
</evidence>
<proteinExistence type="predicted"/>
<gene>
    <name evidence="1" type="ORF">NJF43_14005</name>
</gene>
<dbReference type="Proteomes" id="UP001165292">
    <property type="component" value="Unassembled WGS sequence"/>
</dbReference>
<name>A0AA41WQ40_9GAMM</name>
<protein>
    <submittedName>
        <fullName evidence="1">Nucleotidyltransferase family protein</fullName>
    </submittedName>
</protein>
<organism evidence="1 2">
    <name type="scientific">Stutzerimonas nitrititolerans</name>
    <dbReference type="NCBI Taxonomy" id="2482751"/>
    <lineage>
        <taxon>Bacteria</taxon>
        <taxon>Pseudomonadati</taxon>
        <taxon>Pseudomonadota</taxon>
        <taxon>Gammaproteobacteria</taxon>
        <taxon>Pseudomonadales</taxon>
        <taxon>Pseudomonadaceae</taxon>
        <taxon>Stutzerimonas</taxon>
    </lineage>
</organism>
<dbReference type="Pfam" id="PF06042">
    <property type="entry name" value="NTP_transf_6"/>
    <property type="match status" value="1"/>
</dbReference>
<sequence>MNLLYKRQVQAVIKDDPVRLRILRFVSALGLPDCWVAAGFVRSAVWDRQHGRASSPLPPDIDVIWFDKMNDHPDVDAAIEASLQAFDSTLNWSVKNQARMHARNGDRPYRSAVEAIRAWPETATAVAVRLLENDLIEIAAPLGLEDLCELVVRPGPNFQAEKRQIYLDRLHSKNWQATWPKLKLI</sequence>
<dbReference type="PANTHER" id="PTHR39166:SF1">
    <property type="entry name" value="BLL1166 PROTEIN"/>
    <property type="match status" value="1"/>
</dbReference>
<reference evidence="1" key="1">
    <citation type="submission" date="2022-06" db="EMBL/GenBank/DDBJ databases">
        <title>Detection of beta-lactamases in bacteria of animal origin.</title>
        <authorList>
            <person name="Mlynarcik P."/>
            <person name="Zdarska V."/>
            <person name="Chudobova H."/>
            <person name="Prochazkova P."/>
            <person name="Hricova K."/>
            <person name="Mezerova K."/>
            <person name="Bardon J."/>
            <person name="Dolejska M."/>
            <person name="Sukkar I."/>
            <person name="Kolar M."/>
        </authorList>
    </citation>
    <scope>NUCLEOTIDE SEQUENCE</scope>
    <source>
        <strain evidence="1">S 300-3</strain>
    </source>
</reference>
<comment type="caution">
    <text evidence="1">The sequence shown here is derived from an EMBL/GenBank/DDBJ whole genome shotgun (WGS) entry which is preliminary data.</text>
</comment>
<dbReference type="AlphaFoldDB" id="A0AA41WQ40"/>
<accession>A0AA41WQ40</accession>
<dbReference type="PANTHER" id="PTHR39166">
    <property type="entry name" value="BLL1166 PROTEIN"/>
    <property type="match status" value="1"/>
</dbReference>